<gene>
    <name evidence="1" type="ORF">Q4Q50_15275</name>
</gene>
<evidence type="ECO:0000313" key="2">
    <source>
        <dbReference type="Proteomes" id="UP001249505"/>
    </source>
</evidence>
<proteinExistence type="predicted"/>
<reference evidence="1 2" key="1">
    <citation type="submission" date="2023-07" db="EMBL/GenBank/DDBJ databases">
        <title>Novel Shewanella species isolated from Baltic Sea sediments.</title>
        <authorList>
            <person name="Martin-Rodriguez A.J."/>
        </authorList>
    </citation>
    <scope>NUCLEOTIDE SEQUENCE [LARGE SCALE GENOMIC DNA]</scope>
    <source>
        <strain evidence="1 2">SP2S1-2</strain>
    </source>
</reference>
<keyword evidence="2" id="KW-1185">Reference proteome</keyword>
<evidence type="ECO:0000313" key="1">
    <source>
        <dbReference type="EMBL" id="MDT3281644.1"/>
    </source>
</evidence>
<evidence type="ECO:0008006" key="3">
    <source>
        <dbReference type="Google" id="ProtNLM"/>
    </source>
</evidence>
<name>A0ABU3G231_9GAMM</name>
<dbReference type="Proteomes" id="UP001249505">
    <property type="component" value="Unassembled WGS sequence"/>
</dbReference>
<dbReference type="EMBL" id="JAUOES010000018">
    <property type="protein sequence ID" value="MDT3281644.1"/>
    <property type="molecule type" value="Genomic_DNA"/>
</dbReference>
<sequence>MGMELISEKKKQIEMLIDELEDNGASEYSMYGSLIKSKEYVKSHIGEDNEFFWAISSLEDGFAKEKLVALLKSLSQYIEEGLLTQSSPKELAAQEIASETLSQALSILKDNSNHPAAACFLAGATLENYLRSWVEREQILVPAPPSINKYAEVLKKNKKITPQDVKDITSWAGLRNSAVHGKWKEVEDKKRVELMVEGIGLFARKYSL</sequence>
<accession>A0ABU3G231</accession>
<protein>
    <recommendedName>
        <fullName evidence="3">DUF4145 domain-containing protein</fullName>
    </recommendedName>
</protein>
<dbReference type="RefSeq" id="WP_311900040.1">
    <property type="nucleotide sequence ID" value="NZ_JAUOES010000018.1"/>
</dbReference>
<comment type="caution">
    <text evidence="1">The sequence shown here is derived from an EMBL/GenBank/DDBJ whole genome shotgun (WGS) entry which is preliminary data.</text>
</comment>
<organism evidence="1 2">
    <name type="scientific">Shewanella scandinavica</name>
    <dbReference type="NCBI Taxonomy" id="3063538"/>
    <lineage>
        <taxon>Bacteria</taxon>
        <taxon>Pseudomonadati</taxon>
        <taxon>Pseudomonadota</taxon>
        <taxon>Gammaproteobacteria</taxon>
        <taxon>Alteromonadales</taxon>
        <taxon>Shewanellaceae</taxon>
        <taxon>Shewanella</taxon>
    </lineage>
</organism>